<dbReference type="AlphaFoldDB" id="A0A366H8M4"/>
<feature type="region of interest" description="Disordered" evidence="1">
    <location>
        <begin position="52"/>
        <end position="82"/>
    </location>
</feature>
<name>A0A366H8M4_9BACT</name>
<dbReference type="RefSeq" id="WP_113961029.1">
    <property type="nucleotide sequence ID" value="NZ_QNRR01000011.1"/>
</dbReference>
<protein>
    <submittedName>
        <fullName evidence="2">Uncharacterized protein</fullName>
    </submittedName>
</protein>
<dbReference type="Proteomes" id="UP000253426">
    <property type="component" value="Unassembled WGS sequence"/>
</dbReference>
<evidence type="ECO:0000313" key="3">
    <source>
        <dbReference type="Proteomes" id="UP000253426"/>
    </source>
</evidence>
<sequence length="82" mass="9015">MNPPIHDVVERVPGEGDSVRVWLGDGMELAAIFSMHWWDEAKARPIHPHPVRWQMRQGSGNGNAPGERQPELGLGLGLGLEA</sequence>
<organism evidence="2 3">
    <name type="scientific">Roseimicrobium gellanilyticum</name>
    <dbReference type="NCBI Taxonomy" id="748857"/>
    <lineage>
        <taxon>Bacteria</taxon>
        <taxon>Pseudomonadati</taxon>
        <taxon>Verrucomicrobiota</taxon>
        <taxon>Verrucomicrobiia</taxon>
        <taxon>Verrucomicrobiales</taxon>
        <taxon>Verrucomicrobiaceae</taxon>
        <taxon>Roseimicrobium</taxon>
    </lineage>
</organism>
<keyword evidence="3" id="KW-1185">Reference proteome</keyword>
<evidence type="ECO:0000256" key="1">
    <source>
        <dbReference type="SAM" id="MobiDB-lite"/>
    </source>
</evidence>
<gene>
    <name evidence="2" type="ORF">DES53_11196</name>
</gene>
<proteinExistence type="predicted"/>
<dbReference type="EMBL" id="QNRR01000011">
    <property type="protein sequence ID" value="RBP38578.1"/>
    <property type="molecule type" value="Genomic_DNA"/>
</dbReference>
<evidence type="ECO:0000313" key="2">
    <source>
        <dbReference type="EMBL" id="RBP38578.1"/>
    </source>
</evidence>
<accession>A0A366H8M4</accession>
<reference evidence="2 3" key="1">
    <citation type="submission" date="2018-06" db="EMBL/GenBank/DDBJ databases">
        <title>Genomic Encyclopedia of Type Strains, Phase IV (KMG-IV): sequencing the most valuable type-strain genomes for metagenomic binning, comparative biology and taxonomic classification.</title>
        <authorList>
            <person name="Goeker M."/>
        </authorList>
    </citation>
    <scope>NUCLEOTIDE SEQUENCE [LARGE SCALE GENOMIC DNA]</scope>
    <source>
        <strain evidence="2 3">DSM 25532</strain>
    </source>
</reference>
<comment type="caution">
    <text evidence="2">The sequence shown here is derived from an EMBL/GenBank/DDBJ whole genome shotgun (WGS) entry which is preliminary data.</text>
</comment>